<reference evidence="1 2" key="1">
    <citation type="submission" date="2006-06" db="EMBL/GenBank/DDBJ databases">
        <authorList>
            <person name="Moran M.A."/>
            <person name="Ferriera S."/>
            <person name="Johnson J."/>
            <person name="Kravitz S."/>
            <person name="Beeson K."/>
            <person name="Sutton G."/>
            <person name="Rogers Y.-H."/>
            <person name="Friedman R."/>
            <person name="Frazier M."/>
            <person name="Venter J.C."/>
        </authorList>
    </citation>
    <scope>NUCLEOTIDE SEQUENCE [LARGE SCALE GENOMIC DNA]</scope>
    <source>
        <strain evidence="1 2">E-37</strain>
    </source>
</reference>
<dbReference type="SFLD" id="SFLDS00003">
    <property type="entry name" value="Haloacid_Dehalogenase"/>
    <property type="match status" value="1"/>
</dbReference>
<protein>
    <submittedName>
        <fullName evidence="1">Hydrolase</fullName>
    </submittedName>
</protein>
<dbReference type="AlphaFoldDB" id="A3K5U1"/>
<dbReference type="InterPro" id="IPR041492">
    <property type="entry name" value="HAD_2"/>
</dbReference>
<dbReference type="InterPro" id="IPR023214">
    <property type="entry name" value="HAD_sf"/>
</dbReference>
<accession>A3K5U1</accession>
<organism evidence="1 2">
    <name type="scientific">Sagittula stellata (strain ATCC 700073 / DSM 11524 / E-37)</name>
    <dbReference type="NCBI Taxonomy" id="388399"/>
    <lineage>
        <taxon>Bacteria</taxon>
        <taxon>Pseudomonadati</taxon>
        <taxon>Pseudomonadota</taxon>
        <taxon>Alphaproteobacteria</taxon>
        <taxon>Rhodobacterales</taxon>
        <taxon>Roseobacteraceae</taxon>
        <taxon>Sagittula</taxon>
    </lineage>
</organism>
<dbReference type="EMBL" id="AAYA01000009">
    <property type="protein sequence ID" value="EBA07480.1"/>
    <property type="molecule type" value="Genomic_DNA"/>
</dbReference>
<dbReference type="InterPro" id="IPR023198">
    <property type="entry name" value="PGP-like_dom2"/>
</dbReference>
<dbReference type="Proteomes" id="UP000005713">
    <property type="component" value="Unassembled WGS sequence"/>
</dbReference>
<dbReference type="Pfam" id="PF13419">
    <property type="entry name" value="HAD_2"/>
    <property type="match status" value="1"/>
</dbReference>
<dbReference type="InterPro" id="IPR036412">
    <property type="entry name" value="HAD-like_sf"/>
</dbReference>
<dbReference type="Gene3D" id="1.10.150.240">
    <property type="entry name" value="Putative phosphatase, domain 2"/>
    <property type="match status" value="1"/>
</dbReference>
<dbReference type="SFLD" id="SFLDG01135">
    <property type="entry name" value="C1.5.6:_HAD__Beta-PGM__Phospha"/>
    <property type="match status" value="1"/>
</dbReference>
<dbReference type="Gene3D" id="3.40.50.1000">
    <property type="entry name" value="HAD superfamily/HAD-like"/>
    <property type="match status" value="1"/>
</dbReference>
<dbReference type="GO" id="GO:0016787">
    <property type="term" value="F:hydrolase activity"/>
    <property type="evidence" value="ECO:0007669"/>
    <property type="project" value="UniProtKB-KW"/>
</dbReference>
<name>A3K5U1_SAGS3</name>
<proteinExistence type="predicted"/>
<dbReference type="InterPro" id="IPR006439">
    <property type="entry name" value="HAD-SF_hydro_IA"/>
</dbReference>
<keyword evidence="1" id="KW-0378">Hydrolase</keyword>
<keyword evidence="2" id="KW-1185">Reference proteome</keyword>
<dbReference type="SFLD" id="SFLDG01129">
    <property type="entry name" value="C1.5:_HAD__Beta-PGM__Phosphata"/>
    <property type="match status" value="1"/>
</dbReference>
<dbReference type="PANTHER" id="PTHR18901:SF38">
    <property type="entry name" value="PSEUDOURIDINE-5'-PHOSPHATASE"/>
    <property type="match status" value="1"/>
</dbReference>
<gene>
    <name evidence="1" type="ORF">SSE37_21815</name>
</gene>
<evidence type="ECO:0000313" key="2">
    <source>
        <dbReference type="Proteomes" id="UP000005713"/>
    </source>
</evidence>
<comment type="caution">
    <text evidence="1">The sequence shown here is derived from an EMBL/GenBank/DDBJ whole genome shotgun (WGS) entry which is preliminary data.</text>
</comment>
<dbReference type="CDD" id="cd07505">
    <property type="entry name" value="HAD_BPGM-like"/>
    <property type="match status" value="1"/>
</dbReference>
<dbReference type="NCBIfam" id="TIGR01509">
    <property type="entry name" value="HAD-SF-IA-v3"/>
    <property type="match status" value="1"/>
</dbReference>
<evidence type="ECO:0000313" key="1">
    <source>
        <dbReference type="EMBL" id="EBA07480.1"/>
    </source>
</evidence>
<dbReference type="RefSeq" id="WP_005860522.1">
    <property type="nucleotide sequence ID" value="NZ_AAYA01000009.1"/>
</dbReference>
<dbReference type="eggNOG" id="COG0637">
    <property type="taxonomic scope" value="Bacteria"/>
</dbReference>
<dbReference type="PANTHER" id="PTHR18901">
    <property type="entry name" value="2-DEOXYGLUCOSE-6-PHOSPHATE PHOSPHATASE 2"/>
    <property type="match status" value="1"/>
</dbReference>
<dbReference type="OrthoDB" id="9782449at2"/>
<dbReference type="PRINTS" id="PR00413">
    <property type="entry name" value="HADHALOGNASE"/>
</dbReference>
<dbReference type="SUPFAM" id="SSF56784">
    <property type="entry name" value="HAD-like"/>
    <property type="match status" value="1"/>
</dbReference>
<sequence>MPYDAVIFDLDGTLLDTERLAFEAARRATSRFGPPMTESFFRTLVGGDMASTNARLAAEYGAHRMEEFSAAWDEEHNNLMVSGMPLKPTVHALLDLIEEMGLPRAVATSSGRASADRKLLAADLTHRFATVVTRNCVTLPKPDPEPYLTAAARLNVSPERCLAFEDSTPGARAARAAGMTVVVVPDIALVEEGHAHHTAVDLLTGARMAGLG</sequence>